<keyword evidence="8 14" id="KW-0418">Kinase</keyword>
<dbReference type="Proteomes" id="UP000265520">
    <property type="component" value="Unassembled WGS sequence"/>
</dbReference>
<dbReference type="AlphaFoldDB" id="A0A392V7J9"/>
<keyword evidence="10" id="KW-1133">Transmembrane helix</keyword>
<dbReference type="GO" id="GO:0005524">
    <property type="term" value="F:ATP binding"/>
    <property type="evidence" value="ECO:0007669"/>
    <property type="project" value="UniProtKB-KW"/>
</dbReference>
<evidence type="ECO:0000256" key="12">
    <source>
        <dbReference type="ARBA" id="ARBA00047899"/>
    </source>
</evidence>
<organism evidence="14 15">
    <name type="scientific">Trifolium medium</name>
    <dbReference type="NCBI Taxonomy" id="97028"/>
    <lineage>
        <taxon>Eukaryota</taxon>
        <taxon>Viridiplantae</taxon>
        <taxon>Streptophyta</taxon>
        <taxon>Embryophyta</taxon>
        <taxon>Tracheophyta</taxon>
        <taxon>Spermatophyta</taxon>
        <taxon>Magnoliopsida</taxon>
        <taxon>eudicotyledons</taxon>
        <taxon>Gunneridae</taxon>
        <taxon>Pentapetalae</taxon>
        <taxon>rosids</taxon>
        <taxon>fabids</taxon>
        <taxon>Fabales</taxon>
        <taxon>Fabaceae</taxon>
        <taxon>Papilionoideae</taxon>
        <taxon>50 kb inversion clade</taxon>
        <taxon>NPAAA clade</taxon>
        <taxon>Hologalegina</taxon>
        <taxon>IRL clade</taxon>
        <taxon>Trifolieae</taxon>
        <taxon>Trifolium</taxon>
    </lineage>
</organism>
<dbReference type="GO" id="GO:0004674">
    <property type="term" value="F:protein serine/threonine kinase activity"/>
    <property type="evidence" value="ECO:0007669"/>
    <property type="project" value="UniProtKB-KW"/>
</dbReference>
<evidence type="ECO:0000313" key="14">
    <source>
        <dbReference type="EMBL" id="MCI83403.1"/>
    </source>
</evidence>
<dbReference type="InterPro" id="IPR011009">
    <property type="entry name" value="Kinase-like_dom_sf"/>
</dbReference>
<name>A0A392V7J9_9FABA</name>
<dbReference type="EMBL" id="LXQA011066293">
    <property type="protein sequence ID" value="MCI83403.1"/>
    <property type="molecule type" value="Genomic_DNA"/>
</dbReference>
<evidence type="ECO:0000256" key="6">
    <source>
        <dbReference type="ARBA" id="ARBA00022692"/>
    </source>
</evidence>
<accession>A0A392V7J9</accession>
<evidence type="ECO:0000256" key="9">
    <source>
        <dbReference type="ARBA" id="ARBA00022840"/>
    </source>
</evidence>
<dbReference type="SUPFAM" id="SSF56112">
    <property type="entry name" value="Protein kinase-like (PK-like)"/>
    <property type="match status" value="1"/>
</dbReference>
<keyword evidence="4" id="KW-0723">Serine/threonine-protein kinase</keyword>
<dbReference type="GO" id="GO:0005886">
    <property type="term" value="C:plasma membrane"/>
    <property type="evidence" value="ECO:0007669"/>
    <property type="project" value="UniProtKB-SubCell"/>
</dbReference>
<keyword evidence="14" id="KW-0675">Receptor</keyword>
<feature type="non-terminal residue" evidence="14">
    <location>
        <position position="51"/>
    </location>
</feature>
<evidence type="ECO:0000256" key="1">
    <source>
        <dbReference type="ARBA" id="ARBA00004162"/>
    </source>
</evidence>
<evidence type="ECO:0000256" key="8">
    <source>
        <dbReference type="ARBA" id="ARBA00022777"/>
    </source>
</evidence>
<evidence type="ECO:0000256" key="2">
    <source>
        <dbReference type="ARBA" id="ARBA00012513"/>
    </source>
</evidence>
<sequence>MYAIDDFADHNLLGHEGFGFVHKAILASGHIVEVKQLKDGSEQGEREFQTE</sequence>
<comment type="catalytic activity">
    <reaction evidence="12">
        <text>L-threonyl-[protein] + ATP = O-phospho-L-threonyl-[protein] + ADP + H(+)</text>
        <dbReference type="Rhea" id="RHEA:46608"/>
        <dbReference type="Rhea" id="RHEA-COMP:11060"/>
        <dbReference type="Rhea" id="RHEA-COMP:11605"/>
        <dbReference type="ChEBI" id="CHEBI:15378"/>
        <dbReference type="ChEBI" id="CHEBI:30013"/>
        <dbReference type="ChEBI" id="CHEBI:30616"/>
        <dbReference type="ChEBI" id="CHEBI:61977"/>
        <dbReference type="ChEBI" id="CHEBI:456216"/>
        <dbReference type="EC" id="2.7.11.1"/>
    </reaction>
</comment>
<comment type="catalytic activity">
    <reaction evidence="13">
        <text>L-seryl-[protein] + ATP = O-phospho-L-seryl-[protein] + ADP + H(+)</text>
        <dbReference type="Rhea" id="RHEA:17989"/>
        <dbReference type="Rhea" id="RHEA-COMP:9863"/>
        <dbReference type="Rhea" id="RHEA-COMP:11604"/>
        <dbReference type="ChEBI" id="CHEBI:15378"/>
        <dbReference type="ChEBI" id="CHEBI:29999"/>
        <dbReference type="ChEBI" id="CHEBI:30616"/>
        <dbReference type="ChEBI" id="CHEBI:83421"/>
        <dbReference type="ChEBI" id="CHEBI:456216"/>
        <dbReference type="EC" id="2.7.11.1"/>
    </reaction>
</comment>
<keyword evidence="7" id="KW-0547">Nucleotide-binding</keyword>
<dbReference type="PANTHER" id="PTHR47982">
    <property type="entry name" value="PROLINE-RICH RECEPTOR-LIKE PROTEIN KINASE PERK4"/>
    <property type="match status" value="1"/>
</dbReference>
<keyword evidence="11" id="KW-0472">Membrane</keyword>
<dbReference type="Gene3D" id="3.30.200.20">
    <property type="entry name" value="Phosphorylase Kinase, domain 1"/>
    <property type="match status" value="1"/>
</dbReference>
<evidence type="ECO:0000256" key="3">
    <source>
        <dbReference type="ARBA" id="ARBA00022475"/>
    </source>
</evidence>
<evidence type="ECO:0000256" key="10">
    <source>
        <dbReference type="ARBA" id="ARBA00022989"/>
    </source>
</evidence>
<protein>
    <recommendedName>
        <fullName evidence="2">non-specific serine/threonine protein kinase</fullName>
        <ecNumber evidence="2">2.7.11.1</ecNumber>
    </recommendedName>
</protein>
<evidence type="ECO:0000256" key="5">
    <source>
        <dbReference type="ARBA" id="ARBA00022679"/>
    </source>
</evidence>
<comment type="subcellular location">
    <subcellularLocation>
        <location evidence="1">Cell membrane</location>
        <topology evidence="1">Single-pass membrane protein</topology>
    </subcellularLocation>
</comment>
<comment type="caution">
    <text evidence="14">The sequence shown here is derived from an EMBL/GenBank/DDBJ whole genome shotgun (WGS) entry which is preliminary data.</text>
</comment>
<keyword evidence="9" id="KW-0067">ATP-binding</keyword>
<keyword evidence="6" id="KW-0812">Transmembrane</keyword>
<dbReference type="EC" id="2.7.11.1" evidence="2"/>
<evidence type="ECO:0000313" key="15">
    <source>
        <dbReference type="Proteomes" id="UP000265520"/>
    </source>
</evidence>
<reference evidence="14 15" key="1">
    <citation type="journal article" date="2018" name="Front. Plant Sci.">
        <title>Red Clover (Trifolium pratense) and Zigzag Clover (T. medium) - A Picture of Genomic Similarities and Differences.</title>
        <authorList>
            <person name="Dluhosova J."/>
            <person name="Istvanek J."/>
            <person name="Nedelnik J."/>
            <person name="Repkova J."/>
        </authorList>
    </citation>
    <scope>NUCLEOTIDE SEQUENCE [LARGE SCALE GENOMIC DNA]</scope>
    <source>
        <strain evidence="15">cv. 10/8</strain>
        <tissue evidence="14">Leaf</tissue>
    </source>
</reference>
<evidence type="ECO:0000256" key="4">
    <source>
        <dbReference type="ARBA" id="ARBA00022527"/>
    </source>
</evidence>
<dbReference type="PANTHER" id="PTHR47982:SF35">
    <property type="entry name" value="PROLINE-RICH RECEPTOR-LIKE PROTEIN KINASE PERK1-RELATED"/>
    <property type="match status" value="1"/>
</dbReference>
<keyword evidence="15" id="KW-1185">Reference proteome</keyword>
<evidence type="ECO:0000256" key="7">
    <source>
        <dbReference type="ARBA" id="ARBA00022741"/>
    </source>
</evidence>
<evidence type="ECO:0000256" key="11">
    <source>
        <dbReference type="ARBA" id="ARBA00023136"/>
    </source>
</evidence>
<keyword evidence="3" id="KW-1003">Cell membrane</keyword>
<proteinExistence type="predicted"/>
<evidence type="ECO:0000256" key="13">
    <source>
        <dbReference type="ARBA" id="ARBA00048679"/>
    </source>
</evidence>
<keyword evidence="5" id="KW-0808">Transferase</keyword>
<dbReference type="InterPro" id="IPR047117">
    <property type="entry name" value="PERK1-13-like"/>
</dbReference>